<evidence type="ECO:0000313" key="2">
    <source>
        <dbReference type="EMBL" id="HJC72535.1"/>
    </source>
</evidence>
<feature type="transmembrane region" description="Helical" evidence="1">
    <location>
        <begin position="34"/>
        <end position="54"/>
    </location>
</feature>
<dbReference type="GO" id="GO:0006508">
    <property type="term" value="P:proteolysis"/>
    <property type="evidence" value="ECO:0007669"/>
    <property type="project" value="InterPro"/>
</dbReference>
<dbReference type="EMBL" id="DWWA01000035">
    <property type="protein sequence ID" value="HJC72535.1"/>
    <property type="molecule type" value="Genomic_DNA"/>
</dbReference>
<dbReference type="Pfam" id="PF03419">
    <property type="entry name" value="Peptidase_U4"/>
    <property type="match status" value="1"/>
</dbReference>
<accession>A0A9D2TJE9</accession>
<organism evidence="2 3">
    <name type="scientific">Candidatus Ruthenibacterium merdavium</name>
    <dbReference type="NCBI Taxonomy" id="2838752"/>
    <lineage>
        <taxon>Bacteria</taxon>
        <taxon>Bacillati</taxon>
        <taxon>Bacillota</taxon>
        <taxon>Clostridia</taxon>
        <taxon>Eubacteriales</taxon>
        <taxon>Oscillospiraceae</taxon>
        <taxon>Ruthenibacterium</taxon>
    </lineage>
</organism>
<feature type="transmembrane region" description="Helical" evidence="1">
    <location>
        <begin position="6"/>
        <end position="22"/>
    </location>
</feature>
<keyword evidence="1" id="KW-1133">Transmembrane helix</keyword>
<dbReference type="Proteomes" id="UP000823918">
    <property type="component" value="Unassembled WGS sequence"/>
</dbReference>
<evidence type="ECO:0000313" key="3">
    <source>
        <dbReference type="Proteomes" id="UP000823918"/>
    </source>
</evidence>
<reference evidence="2" key="2">
    <citation type="submission" date="2021-04" db="EMBL/GenBank/DDBJ databases">
        <authorList>
            <person name="Gilroy R."/>
        </authorList>
    </citation>
    <scope>NUCLEOTIDE SEQUENCE</scope>
    <source>
        <strain evidence="2">5933</strain>
    </source>
</reference>
<protein>
    <submittedName>
        <fullName evidence="2">Sigma-E processing peptidase SpoIIGA</fullName>
    </submittedName>
</protein>
<comment type="caution">
    <text evidence="2">The sequence shown here is derived from an EMBL/GenBank/DDBJ whole genome shotgun (WGS) entry which is preliminary data.</text>
</comment>
<reference evidence="2" key="1">
    <citation type="journal article" date="2021" name="PeerJ">
        <title>Extensive microbial diversity within the chicken gut microbiome revealed by metagenomics and culture.</title>
        <authorList>
            <person name="Gilroy R."/>
            <person name="Ravi A."/>
            <person name="Getino M."/>
            <person name="Pursley I."/>
            <person name="Horton D.L."/>
            <person name="Alikhan N.F."/>
            <person name="Baker D."/>
            <person name="Gharbi K."/>
            <person name="Hall N."/>
            <person name="Watson M."/>
            <person name="Adriaenssens E.M."/>
            <person name="Foster-Nyarko E."/>
            <person name="Jarju S."/>
            <person name="Secka A."/>
            <person name="Antonio M."/>
            <person name="Oren A."/>
            <person name="Chaudhuri R.R."/>
            <person name="La Ragione R."/>
            <person name="Hildebrand F."/>
            <person name="Pallen M.J."/>
        </authorList>
    </citation>
    <scope>NUCLEOTIDE SEQUENCE</scope>
    <source>
        <strain evidence="2">5933</strain>
    </source>
</reference>
<feature type="transmembrane region" description="Helical" evidence="1">
    <location>
        <begin position="91"/>
        <end position="111"/>
    </location>
</feature>
<dbReference type="InterPro" id="IPR005081">
    <property type="entry name" value="SpoIIGA"/>
</dbReference>
<gene>
    <name evidence="2" type="ORF">H9698_07045</name>
</gene>
<proteinExistence type="predicted"/>
<keyword evidence="1" id="KW-0812">Transmembrane</keyword>
<sequence length="280" mass="29714">MRGVVYVDILVLVNAVIAMFLLRCTARLTGSPLGLFRMAAAGLAAGASSLILLLPPMSAWVLTAAKIGSAGVIVGLAFAGRGVRAFLKTCFWYLVLNFLLSGVVFAVMYYTETGSVESNNMTFYLNVSPGVLFVCVGGVYLAVRLCEAAFGRPQRHPHHTFVCEICMAGECAKMHGVALCDTGFSLRDMFTGEDAFLLSFPAVRNALPKALQEALQSYYESGTLCPPLHLVTTQTVSGVKCLPAMRAQSLTVAGQNLGKRLAVFSPEVLGAGNFDAIIGG</sequence>
<dbReference type="AlphaFoldDB" id="A0A9D2TJE9"/>
<dbReference type="GO" id="GO:0030436">
    <property type="term" value="P:asexual sporulation"/>
    <property type="evidence" value="ECO:0007669"/>
    <property type="project" value="InterPro"/>
</dbReference>
<evidence type="ECO:0000256" key="1">
    <source>
        <dbReference type="SAM" id="Phobius"/>
    </source>
</evidence>
<feature type="transmembrane region" description="Helical" evidence="1">
    <location>
        <begin position="123"/>
        <end position="143"/>
    </location>
</feature>
<keyword evidence="1" id="KW-0472">Membrane</keyword>
<name>A0A9D2TJE9_9FIRM</name>
<dbReference type="GO" id="GO:0004190">
    <property type="term" value="F:aspartic-type endopeptidase activity"/>
    <property type="evidence" value="ECO:0007669"/>
    <property type="project" value="InterPro"/>
</dbReference>
<feature type="transmembrane region" description="Helical" evidence="1">
    <location>
        <begin position="60"/>
        <end position="79"/>
    </location>
</feature>